<comment type="function">
    <text evidence="11">Kinesin is a microtubule-associated force-producing protein that play a role in organelle transport.</text>
</comment>
<keyword evidence="3 11" id="KW-0963">Cytoplasm</keyword>
<comment type="subunit">
    <text evidence="11">Oligomeric complex composed of two heavy chains and two light chains.</text>
</comment>
<dbReference type="PANTHER" id="PTHR45783">
    <property type="entry name" value="KINESIN LIGHT CHAIN"/>
    <property type="match status" value="1"/>
</dbReference>
<evidence type="ECO:0000256" key="5">
    <source>
        <dbReference type="ARBA" id="ARBA00022737"/>
    </source>
</evidence>
<evidence type="ECO:0000256" key="1">
    <source>
        <dbReference type="ARBA" id="ARBA00004245"/>
    </source>
</evidence>
<dbReference type="InterPro" id="IPR019734">
    <property type="entry name" value="TPR_rpt"/>
</dbReference>
<keyword evidence="7 12" id="KW-0175">Coiled coil</keyword>
<dbReference type="InterPro" id="IPR015792">
    <property type="entry name" value="Kinesin_light_repeat"/>
</dbReference>
<evidence type="ECO:0000256" key="7">
    <source>
        <dbReference type="ARBA" id="ARBA00023054"/>
    </source>
</evidence>
<evidence type="ECO:0000256" key="10">
    <source>
        <dbReference type="PROSITE-ProRule" id="PRU00339"/>
    </source>
</evidence>
<keyword evidence="5" id="KW-0677">Repeat</keyword>
<dbReference type="PRINTS" id="PR00381">
    <property type="entry name" value="KINESINLIGHT"/>
</dbReference>
<comment type="subcellular location">
    <subcellularLocation>
        <location evidence="1 11">Cytoplasm</location>
        <location evidence="1 11">Cytoskeleton</location>
    </subcellularLocation>
</comment>
<keyword evidence="9 11" id="KW-0206">Cytoskeleton</keyword>
<keyword evidence="14" id="KW-1185">Reference proteome</keyword>
<dbReference type="AlphaFoldDB" id="A0A182SLL5"/>
<evidence type="ECO:0000313" key="13">
    <source>
        <dbReference type="EnsemblMetazoa" id="AMAM009204-PA"/>
    </source>
</evidence>
<dbReference type="GO" id="GO:0005874">
    <property type="term" value="C:microtubule"/>
    <property type="evidence" value="ECO:0007669"/>
    <property type="project" value="UniProtKB-UniRule"/>
</dbReference>
<evidence type="ECO:0000256" key="9">
    <source>
        <dbReference type="ARBA" id="ARBA00023212"/>
    </source>
</evidence>
<reference evidence="13" key="2">
    <citation type="submission" date="2020-05" db="UniProtKB">
        <authorList>
            <consortium name="EnsemblMetazoa"/>
        </authorList>
    </citation>
    <scope>IDENTIFICATION</scope>
    <source>
        <strain evidence="13">maculatus3</strain>
    </source>
</reference>
<dbReference type="PROSITE" id="PS50005">
    <property type="entry name" value="TPR"/>
    <property type="match status" value="1"/>
</dbReference>
<feature type="repeat" description="TPR" evidence="10">
    <location>
        <begin position="230"/>
        <end position="263"/>
    </location>
</feature>
<dbReference type="GO" id="GO:0005871">
    <property type="term" value="C:kinesin complex"/>
    <property type="evidence" value="ECO:0007669"/>
    <property type="project" value="UniProtKB-UniRule"/>
</dbReference>
<keyword evidence="8 11" id="KW-0505">Motor protein</keyword>
<evidence type="ECO:0000256" key="4">
    <source>
        <dbReference type="ARBA" id="ARBA00022701"/>
    </source>
</evidence>
<dbReference type="Proteomes" id="UP000075901">
    <property type="component" value="Unassembled WGS sequence"/>
</dbReference>
<comment type="similarity">
    <text evidence="2 11">Belongs to the kinesin light chain family.</text>
</comment>
<dbReference type="Pfam" id="PF13424">
    <property type="entry name" value="TPR_12"/>
    <property type="match status" value="1"/>
</dbReference>
<name>A0A182SLL5_9DIPT</name>
<evidence type="ECO:0000256" key="3">
    <source>
        <dbReference type="ARBA" id="ARBA00022490"/>
    </source>
</evidence>
<dbReference type="GO" id="GO:0007018">
    <property type="term" value="P:microtubule-based movement"/>
    <property type="evidence" value="ECO:0007669"/>
    <property type="project" value="TreeGrafter"/>
</dbReference>
<sequence length="282" mass="32118">MTQMAQEEIVSNTKTVMQGLEALRVEHVTLMNNLAEGSKTDPDKMEIVKKNMENIELGLSEAQVIVMLFAHLQNIEAEKQKLRTQVKRLCQENVWLRDELAITQQKLQTSEQSVAQLEEEKKHLEFMASVKKYDEIQENEDNLEKSRTDPVVELFPEDETEERNNMSPTPPNQFANHANAGYEIPARLRTLHNLVIQYASQGRYEVAVPLCKQALEDLEKTSGHDHPDVATMLNILALVYRDQNKYKEAANLLNDALTIREKTLGENHPAVAATLNNLAVLY</sequence>
<feature type="coiled-coil region" evidence="12">
    <location>
        <begin position="72"/>
        <end position="127"/>
    </location>
</feature>
<dbReference type="Gene3D" id="1.25.40.10">
    <property type="entry name" value="Tetratricopeptide repeat domain"/>
    <property type="match status" value="1"/>
</dbReference>
<evidence type="ECO:0000313" key="14">
    <source>
        <dbReference type="Proteomes" id="UP000075901"/>
    </source>
</evidence>
<dbReference type="SUPFAM" id="SSF48452">
    <property type="entry name" value="TPR-like"/>
    <property type="match status" value="1"/>
</dbReference>
<keyword evidence="4 11" id="KW-0493">Microtubule</keyword>
<evidence type="ECO:0000256" key="6">
    <source>
        <dbReference type="ARBA" id="ARBA00022803"/>
    </source>
</evidence>
<reference evidence="14" key="1">
    <citation type="submission" date="2013-09" db="EMBL/GenBank/DDBJ databases">
        <title>The Genome Sequence of Anopheles maculatus species B.</title>
        <authorList>
            <consortium name="The Broad Institute Genomics Platform"/>
            <person name="Neafsey D.E."/>
            <person name="Besansky N."/>
            <person name="Howell P."/>
            <person name="Walton C."/>
            <person name="Young S.K."/>
            <person name="Zeng Q."/>
            <person name="Gargeya S."/>
            <person name="Fitzgerald M."/>
            <person name="Haas B."/>
            <person name="Abouelleil A."/>
            <person name="Allen A.W."/>
            <person name="Alvarado L."/>
            <person name="Arachchi H.M."/>
            <person name="Berlin A.M."/>
            <person name="Chapman S.B."/>
            <person name="Gainer-Dewar J."/>
            <person name="Goldberg J."/>
            <person name="Griggs A."/>
            <person name="Gujja S."/>
            <person name="Hansen M."/>
            <person name="Howarth C."/>
            <person name="Imamovic A."/>
            <person name="Ireland A."/>
            <person name="Larimer J."/>
            <person name="McCowan C."/>
            <person name="Murphy C."/>
            <person name="Pearson M."/>
            <person name="Poon T.W."/>
            <person name="Priest M."/>
            <person name="Roberts A."/>
            <person name="Saif S."/>
            <person name="Shea T."/>
            <person name="Sisk P."/>
            <person name="Sykes S."/>
            <person name="Wortman J."/>
            <person name="Nusbaum C."/>
            <person name="Birren B."/>
        </authorList>
    </citation>
    <scope>NUCLEOTIDE SEQUENCE [LARGE SCALE GENOMIC DNA]</scope>
    <source>
        <strain evidence="14">maculatus3</strain>
    </source>
</reference>
<dbReference type="InterPro" id="IPR011990">
    <property type="entry name" value="TPR-like_helical_dom_sf"/>
</dbReference>
<keyword evidence="6 10" id="KW-0802">TPR repeat</keyword>
<dbReference type="PROSITE" id="PS01160">
    <property type="entry name" value="KINESIN_LIGHT"/>
    <property type="match status" value="1"/>
</dbReference>
<evidence type="ECO:0000256" key="8">
    <source>
        <dbReference type="ARBA" id="ARBA00023175"/>
    </source>
</evidence>
<evidence type="ECO:0000256" key="2">
    <source>
        <dbReference type="ARBA" id="ARBA00009622"/>
    </source>
</evidence>
<proteinExistence type="inferred from homology"/>
<evidence type="ECO:0000256" key="11">
    <source>
        <dbReference type="RuleBase" id="RU367020"/>
    </source>
</evidence>
<dbReference type="VEuPathDB" id="VectorBase:AMAM009204"/>
<dbReference type="PANTHER" id="PTHR45783:SF3">
    <property type="entry name" value="KINESIN LIGHT CHAIN"/>
    <property type="match status" value="1"/>
</dbReference>
<dbReference type="GO" id="GO:0019894">
    <property type="term" value="F:kinesin binding"/>
    <property type="evidence" value="ECO:0007669"/>
    <property type="project" value="TreeGrafter"/>
</dbReference>
<dbReference type="EnsemblMetazoa" id="AMAM009204-RA">
    <property type="protein sequence ID" value="AMAM009204-PA"/>
    <property type="gene ID" value="AMAM009204"/>
</dbReference>
<dbReference type="InterPro" id="IPR002151">
    <property type="entry name" value="Kinesin_light"/>
</dbReference>
<dbReference type="GO" id="GO:0005737">
    <property type="term" value="C:cytoplasm"/>
    <property type="evidence" value="ECO:0007669"/>
    <property type="project" value="TreeGrafter"/>
</dbReference>
<accession>A0A182SLL5</accession>
<organism evidence="13 14">
    <name type="scientific">Anopheles maculatus</name>
    <dbReference type="NCBI Taxonomy" id="74869"/>
    <lineage>
        <taxon>Eukaryota</taxon>
        <taxon>Metazoa</taxon>
        <taxon>Ecdysozoa</taxon>
        <taxon>Arthropoda</taxon>
        <taxon>Hexapoda</taxon>
        <taxon>Insecta</taxon>
        <taxon>Pterygota</taxon>
        <taxon>Neoptera</taxon>
        <taxon>Endopterygota</taxon>
        <taxon>Diptera</taxon>
        <taxon>Nematocera</taxon>
        <taxon>Culicoidea</taxon>
        <taxon>Culicidae</taxon>
        <taxon>Anophelinae</taxon>
        <taxon>Anopheles</taxon>
        <taxon>Anopheles maculatus group</taxon>
    </lineage>
</organism>
<evidence type="ECO:0000256" key="12">
    <source>
        <dbReference type="SAM" id="Coils"/>
    </source>
</evidence>
<protein>
    <recommendedName>
        <fullName evidence="11">Kinesin light chain</fullName>
    </recommendedName>
</protein>